<reference evidence="2" key="1">
    <citation type="submission" date="2020-04" db="EMBL/GenBank/DDBJ databases">
        <authorList>
            <person name="Alioto T."/>
            <person name="Alioto T."/>
            <person name="Gomez Garrido J."/>
        </authorList>
    </citation>
    <scope>NUCLEOTIDE SEQUENCE</scope>
    <source>
        <strain evidence="2">A484AB</strain>
    </source>
</reference>
<accession>A0A7D9LMI2</accession>
<sequence>MKDNVDNNEDPTSTSSSSSIAEVEDDSFFDNAEKDLNSSICPESNHGVTGDKDENFTPLKLSSSTSEAKLDKNKDLVFDTTRKFPTDRGHFKENITDCDLKIMVMHHESCRPTGPFEYEDEEGNSIVNFSARYYNKYIDNMSIQRLWLCYSMELQKPYCEVCWLFADRASPNYENHRGWINGVSDSTSDITRIDQLSVIIRRVQIYGDKCSIEENFLGFVKLDDATANGIVSTTKAFLQSLGINFSKIRGQGWRELGLEAEKGSLTLKKLCTTRWSSRIDAVRAVRDRYPHIMRVLTRLSLTSTNKAEREDAKQLKNKIEKLEFVIFIVMWERVLRAINSASKELQSQKIDLSVASRLLNSALSELVILRSSWNSVLLTATALAQ</sequence>
<comment type="caution">
    <text evidence="2">The sequence shown here is derived from an EMBL/GenBank/DDBJ whole genome shotgun (WGS) entry which is preliminary data.</text>
</comment>
<organism evidence="2 3">
    <name type="scientific">Paramuricea clavata</name>
    <name type="common">Red gorgonian</name>
    <name type="synonym">Violescent sea-whip</name>
    <dbReference type="NCBI Taxonomy" id="317549"/>
    <lineage>
        <taxon>Eukaryota</taxon>
        <taxon>Metazoa</taxon>
        <taxon>Cnidaria</taxon>
        <taxon>Anthozoa</taxon>
        <taxon>Octocorallia</taxon>
        <taxon>Malacalcyonacea</taxon>
        <taxon>Plexauridae</taxon>
        <taxon>Paramuricea</taxon>
    </lineage>
</organism>
<dbReference type="PANTHER" id="PTHR45749:SF21">
    <property type="entry name" value="DUF4371 DOMAIN-CONTAINING PROTEIN"/>
    <property type="match status" value="1"/>
</dbReference>
<feature type="region of interest" description="Disordered" evidence="1">
    <location>
        <begin position="1"/>
        <end position="59"/>
    </location>
</feature>
<feature type="non-terminal residue" evidence="2">
    <location>
        <position position="385"/>
    </location>
</feature>
<gene>
    <name evidence="2" type="ORF">PACLA_8A029111</name>
</gene>
<dbReference type="OrthoDB" id="6622129at2759"/>
<protein>
    <submittedName>
        <fullName evidence="2">Uncharacterized protein</fullName>
    </submittedName>
</protein>
<evidence type="ECO:0000256" key="1">
    <source>
        <dbReference type="SAM" id="MobiDB-lite"/>
    </source>
</evidence>
<dbReference type="AlphaFoldDB" id="A0A7D9LMI2"/>
<keyword evidence="3" id="KW-1185">Reference proteome</keyword>
<name>A0A7D9LMI2_PARCT</name>
<proteinExistence type="predicted"/>
<dbReference type="Proteomes" id="UP001152795">
    <property type="component" value="Unassembled WGS sequence"/>
</dbReference>
<evidence type="ECO:0000313" key="3">
    <source>
        <dbReference type="Proteomes" id="UP001152795"/>
    </source>
</evidence>
<dbReference type="PANTHER" id="PTHR45749">
    <property type="match status" value="1"/>
</dbReference>
<evidence type="ECO:0000313" key="2">
    <source>
        <dbReference type="EMBL" id="CAB4035450.1"/>
    </source>
</evidence>
<dbReference type="EMBL" id="CACRXK020021063">
    <property type="protein sequence ID" value="CAB4035450.1"/>
    <property type="molecule type" value="Genomic_DNA"/>
</dbReference>